<name>A4S2L7_OSTLU</name>
<evidence type="ECO:0000256" key="9">
    <source>
        <dbReference type="PIRSR" id="PIRSR037938-3"/>
    </source>
</evidence>
<evidence type="ECO:0000313" key="13">
    <source>
        <dbReference type="Proteomes" id="UP000001568"/>
    </source>
</evidence>
<dbReference type="InterPro" id="IPR026591">
    <property type="entry name" value="Sirtuin_cat_small_dom_sf"/>
</dbReference>
<dbReference type="Proteomes" id="UP000001568">
    <property type="component" value="Chromosome 9"/>
</dbReference>
<dbReference type="HOGENOM" id="CLU_023643_7_4_1"/>
<evidence type="ECO:0000256" key="8">
    <source>
        <dbReference type="PIRSR" id="PIRSR037938-2"/>
    </source>
</evidence>
<dbReference type="InterPro" id="IPR026590">
    <property type="entry name" value="Ssirtuin_cat_dom"/>
</dbReference>
<accession>A4S2L7</accession>
<evidence type="ECO:0000313" key="12">
    <source>
        <dbReference type="EMBL" id="ABO98065.1"/>
    </source>
</evidence>
<feature type="binding site" evidence="8">
    <location>
        <begin position="224"/>
        <end position="225"/>
    </location>
    <ligand>
        <name>NAD(+)</name>
        <dbReference type="ChEBI" id="CHEBI:57540"/>
    </ligand>
</feature>
<sequence>MLELMERLAAERLGESSAAAAATALETFDLRGIAKHIERGGVKNVVVMTGAGISVSAGIPDFRSERGLYARLGEYDLPYPQAIFELGYFREKPEAFYKLAKDLYPGLYAPTPTHYFIKLLHDRGLLRRCFTQNIDSLECATGLPKDKVVAAHGNFDSAKCLNGHDANIYEVERACRAGTPMTCAKCGEFVKPDIVFFGENLPRRFFECAQKDFEVCDLLIVIGTSLVVHPFAGLIERPKEHVPRLLINLERCGEAQNTRVTKLYRMAGLGRGTGFDFDEATNYRDALFLGQCDDGVAELCSMLGWKDDLDALIANCTIKKRLQASKISN</sequence>
<feature type="binding site" evidence="8">
    <location>
        <begin position="132"/>
        <end position="135"/>
    </location>
    <ligand>
        <name>NAD(+)</name>
        <dbReference type="ChEBI" id="CHEBI:57540"/>
    </ligand>
</feature>
<dbReference type="OMA" id="ATHSCID"/>
<evidence type="ECO:0000256" key="5">
    <source>
        <dbReference type="ARBA" id="ARBA00023027"/>
    </source>
</evidence>
<proteinExistence type="inferred from homology"/>
<comment type="catalytic activity">
    <reaction evidence="6">
        <text>N(6)-acetyl-L-lysyl-[protein] + NAD(+) + H2O = 2''-O-acetyl-ADP-D-ribose + nicotinamide + L-lysyl-[protein]</text>
        <dbReference type="Rhea" id="RHEA:43636"/>
        <dbReference type="Rhea" id="RHEA-COMP:9752"/>
        <dbReference type="Rhea" id="RHEA-COMP:10731"/>
        <dbReference type="ChEBI" id="CHEBI:15377"/>
        <dbReference type="ChEBI" id="CHEBI:17154"/>
        <dbReference type="ChEBI" id="CHEBI:29969"/>
        <dbReference type="ChEBI" id="CHEBI:57540"/>
        <dbReference type="ChEBI" id="CHEBI:61930"/>
        <dbReference type="ChEBI" id="CHEBI:83767"/>
        <dbReference type="EC" id="2.3.1.286"/>
    </reaction>
</comment>
<evidence type="ECO:0000256" key="4">
    <source>
        <dbReference type="ARBA" id="ARBA00022833"/>
    </source>
</evidence>
<comment type="caution">
    <text evidence="10">Lacks conserved residue(s) required for the propagation of feature annotation.</text>
</comment>
<dbReference type="EC" id="2.3.1.286" evidence="6"/>
<dbReference type="GO" id="GO:0070403">
    <property type="term" value="F:NAD+ binding"/>
    <property type="evidence" value="ECO:0007669"/>
    <property type="project" value="UniProtKB-UniRule"/>
</dbReference>
<dbReference type="Gene3D" id="3.30.1600.10">
    <property type="entry name" value="SIR2/SIRT2 'Small Domain"/>
    <property type="match status" value="1"/>
</dbReference>
<evidence type="ECO:0000256" key="2">
    <source>
        <dbReference type="ARBA" id="ARBA00022679"/>
    </source>
</evidence>
<protein>
    <recommendedName>
        <fullName evidence="6">NAD-dependent protein deacetylase</fullName>
        <ecNumber evidence="6">2.3.1.286</ecNumber>
    </recommendedName>
</protein>
<dbReference type="InterPro" id="IPR017328">
    <property type="entry name" value="Sirtuin_class_I"/>
</dbReference>
<evidence type="ECO:0000256" key="3">
    <source>
        <dbReference type="ARBA" id="ARBA00022723"/>
    </source>
</evidence>
<feature type="active site" description="Proton acceptor" evidence="7">
    <location>
        <position position="152"/>
    </location>
</feature>
<dbReference type="GeneID" id="5003610"/>
<evidence type="ECO:0000256" key="6">
    <source>
        <dbReference type="PIRNR" id="PIRNR037938"/>
    </source>
</evidence>
<comment type="similarity">
    <text evidence="1 6">Belongs to the sirtuin family. Class I subfamily.</text>
</comment>
<dbReference type="STRING" id="436017.A4S2L7"/>
<organism evidence="12 13">
    <name type="scientific">Ostreococcus lucimarinus (strain CCE9901)</name>
    <dbReference type="NCBI Taxonomy" id="436017"/>
    <lineage>
        <taxon>Eukaryota</taxon>
        <taxon>Viridiplantae</taxon>
        <taxon>Chlorophyta</taxon>
        <taxon>Mamiellophyceae</taxon>
        <taxon>Mamiellales</taxon>
        <taxon>Bathycoccaceae</taxon>
        <taxon>Ostreococcus</taxon>
    </lineage>
</organism>
<dbReference type="Gramene" id="ABO98065">
    <property type="protein sequence ID" value="ABO98065"/>
    <property type="gene ID" value="OSTLU_16771"/>
</dbReference>
<dbReference type="InterPro" id="IPR003000">
    <property type="entry name" value="Sirtuin"/>
</dbReference>
<dbReference type="AlphaFoldDB" id="A4S2L7"/>
<dbReference type="PANTHER" id="PTHR11085">
    <property type="entry name" value="NAD-DEPENDENT PROTEIN DEACYLASE SIRTUIN-5, MITOCHONDRIAL-RELATED"/>
    <property type="match status" value="1"/>
</dbReference>
<keyword evidence="2 6" id="KW-0808">Transferase</keyword>
<dbReference type="KEGG" id="olu:OSTLU_16771"/>
<dbReference type="Pfam" id="PF02146">
    <property type="entry name" value="SIR2"/>
    <property type="match status" value="1"/>
</dbReference>
<comment type="cofactor">
    <cofactor evidence="9">
        <name>Zn(2+)</name>
        <dbReference type="ChEBI" id="CHEBI:29105"/>
    </cofactor>
    <text evidence="9">Binds 1 zinc ion per subunit.</text>
</comment>
<dbReference type="PANTHER" id="PTHR11085:SF6">
    <property type="entry name" value="NAD-DEPENDENT PROTEIN DEACETYLASE SIRTUIN-2"/>
    <property type="match status" value="1"/>
</dbReference>
<feature type="binding site" evidence="8">
    <location>
        <begin position="248"/>
        <end position="250"/>
    </location>
    <ligand>
        <name>NAD(+)</name>
        <dbReference type="ChEBI" id="CHEBI:57540"/>
    </ligand>
</feature>
<evidence type="ECO:0000256" key="10">
    <source>
        <dbReference type="PROSITE-ProRule" id="PRU00236"/>
    </source>
</evidence>
<dbReference type="PROSITE" id="PS50305">
    <property type="entry name" value="SIRTUIN"/>
    <property type="match status" value="1"/>
</dbReference>
<feature type="binding site" evidence="9">
    <location>
        <position position="160"/>
    </location>
    <ligand>
        <name>Zn(2+)</name>
        <dbReference type="ChEBI" id="CHEBI:29105"/>
    </ligand>
</feature>
<feature type="binding site" evidence="9">
    <location>
        <position position="186"/>
    </location>
    <ligand>
        <name>Zn(2+)</name>
        <dbReference type="ChEBI" id="CHEBI:29105"/>
    </ligand>
</feature>
<keyword evidence="3 6" id="KW-0479">Metal-binding</keyword>
<gene>
    <name evidence="12" type="primary">SRT3501</name>
    <name evidence="12" type="ORF">OSTLU_16771</name>
</gene>
<evidence type="ECO:0000259" key="11">
    <source>
        <dbReference type="PROSITE" id="PS50305"/>
    </source>
</evidence>
<feature type="binding site" evidence="9">
    <location>
        <position position="183"/>
    </location>
    <ligand>
        <name>Zn(2+)</name>
        <dbReference type="ChEBI" id="CHEBI:29105"/>
    </ligand>
</feature>
<dbReference type="InterPro" id="IPR050134">
    <property type="entry name" value="NAD-dep_sirtuin_deacylases"/>
</dbReference>
<dbReference type="GO" id="GO:0017136">
    <property type="term" value="F:histone deacetylase activity, NAD-dependent"/>
    <property type="evidence" value="ECO:0007669"/>
    <property type="project" value="InterPro"/>
</dbReference>
<dbReference type="Gene3D" id="3.40.50.1220">
    <property type="entry name" value="TPP-binding domain"/>
    <property type="match status" value="1"/>
</dbReference>
<feature type="binding site" evidence="8">
    <location>
        <begin position="61"/>
        <end position="63"/>
    </location>
    <ligand>
        <name>NAD(+)</name>
        <dbReference type="ChEBI" id="CHEBI:57540"/>
    </ligand>
</feature>
<evidence type="ECO:0000256" key="7">
    <source>
        <dbReference type="PIRSR" id="PIRSR037938-1"/>
    </source>
</evidence>
<keyword evidence="13" id="KW-1185">Reference proteome</keyword>
<dbReference type="PIRSF" id="PIRSF037938">
    <property type="entry name" value="SIR2_euk"/>
    <property type="match status" value="1"/>
</dbReference>
<dbReference type="RefSeq" id="XP_001419772.1">
    <property type="nucleotide sequence ID" value="XM_001419735.1"/>
</dbReference>
<feature type="binding site" evidence="8">
    <location>
        <position position="292"/>
    </location>
    <ligand>
        <name>NAD(+)</name>
        <dbReference type="ChEBI" id="CHEBI:57540"/>
    </ligand>
</feature>
<dbReference type="OrthoDB" id="424302at2759"/>
<reference evidence="12 13" key="1">
    <citation type="journal article" date="2007" name="Proc. Natl. Acad. Sci. U.S.A.">
        <title>The tiny eukaryote Ostreococcus provides genomic insights into the paradox of plankton speciation.</title>
        <authorList>
            <person name="Palenik B."/>
            <person name="Grimwood J."/>
            <person name="Aerts A."/>
            <person name="Rouze P."/>
            <person name="Salamov A."/>
            <person name="Putnam N."/>
            <person name="Dupont C."/>
            <person name="Jorgensen R."/>
            <person name="Derelle E."/>
            <person name="Rombauts S."/>
            <person name="Zhou K."/>
            <person name="Otillar R."/>
            <person name="Merchant S.S."/>
            <person name="Podell S."/>
            <person name="Gaasterland T."/>
            <person name="Napoli C."/>
            <person name="Gendler K."/>
            <person name="Manuell A."/>
            <person name="Tai V."/>
            <person name="Vallon O."/>
            <person name="Piganeau G."/>
            <person name="Jancek S."/>
            <person name="Heijde M."/>
            <person name="Jabbari K."/>
            <person name="Bowler C."/>
            <person name="Lohr M."/>
            <person name="Robbens S."/>
            <person name="Werner G."/>
            <person name="Dubchak I."/>
            <person name="Pazour G.J."/>
            <person name="Ren Q."/>
            <person name="Paulsen I."/>
            <person name="Delwiche C."/>
            <person name="Schmutz J."/>
            <person name="Rokhsar D."/>
            <person name="Van de Peer Y."/>
            <person name="Moreau H."/>
            <person name="Grigoriev I.V."/>
        </authorList>
    </citation>
    <scope>NUCLEOTIDE SEQUENCE [LARGE SCALE GENOMIC DNA]</scope>
    <source>
        <strain evidence="12 13">CCE9901</strain>
    </source>
</reference>
<evidence type="ECO:0000256" key="1">
    <source>
        <dbReference type="ARBA" id="ARBA00006924"/>
    </source>
</evidence>
<dbReference type="EMBL" id="CP000589">
    <property type="protein sequence ID" value="ABO98065.1"/>
    <property type="molecule type" value="Genomic_DNA"/>
</dbReference>
<keyword evidence="5 6" id="KW-0520">NAD</keyword>
<dbReference type="eggNOG" id="KOG2682">
    <property type="taxonomic scope" value="Eukaryota"/>
</dbReference>
<dbReference type="SUPFAM" id="SSF52467">
    <property type="entry name" value="DHS-like NAD/FAD-binding domain"/>
    <property type="match status" value="1"/>
</dbReference>
<feature type="domain" description="Deacetylase sirtuin-type" evidence="11">
    <location>
        <begin position="23"/>
        <end position="306"/>
    </location>
</feature>
<dbReference type="GO" id="GO:0005634">
    <property type="term" value="C:nucleus"/>
    <property type="evidence" value="ECO:0007669"/>
    <property type="project" value="TreeGrafter"/>
</dbReference>
<dbReference type="GO" id="GO:0008270">
    <property type="term" value="F:zinc ion binding"/>
    <property type="evidence" value="ECO:0007669"/>
    <property type="project" value="UniProtKB-UniRule"/>
</dbReference>
<keyword evidence="4 6" id="KW-0862">Zinc</keyword>
<dbReference type="InterPro" id="IPR029035">
    <property type="entry name" value="DHS-like_NAD/FAD-binding_dom"/>
</dbReference>